<feature type="domain" description="LRAT" evidence="5">
    <location>
        <begin position="30"/>
        <end position="153"/>
    </location>
</feature>
<dbReference type="WBParaSite" id="SPAL_0001101100.1">
    <property type="protein sequence ID" value="SPAL_0001101100.1"/>
    <property type="gene ID" value="SPAL_0001101100"/>
</dbReference>
<evidence type="ECO:0000256" key="4">
    <source>
        <dbReference type="ARBA" id="ARBA00023098"/>
    </source>
</evidence>
<dbReference type="Gene3D" id="3.90.1720.10">
    <property type="entry name" value="endopeptidase domain like (from Nostoc punctiforme)"/>
    <property type="match status" value="1"/>
</dbReference>
<evidence type="ECO:0000313" key="7">
    <source>
        <dbReference type="WBParaSite" id="SPAL_0001101100.1"/>
    </source>
</evidence>
<protein>
    <submittedName>
        <fullName evidence="7">LRAT domain-containing protein</fullName>
    </submittedName>
</protein>
<dbReference type="STRING" id="174720.A0A0N5BZ15"/>
<keyword evidence="2" id="KW-0808">Transferase</keyword>
<dbReference type="GO" id="GO:0070292">
    <property type="term" value="P:N-acylphosphatidylethanolamine metabolic process"/>
    <property type="evidence" value="ECO:0007669"/>
    <property type="project" value="TreeGrafter"/>
</dbReference>
<keyword evidence="6" id="KW-1185">Reference proteome</keyword>
<dbReference type="GO" id="GO:0008970">
    <property type="term" value="F:phospholipase A1 activity"/>
    <property type="evidence" value="ECO:0007669"/>
    <property type="project" value="TreeGrafter"/>
</dbReference>
<name>A0A0N5BZ15_STREA</name>
<dbReference type="Pfam" id="PF04970">
    <property type="entry name" value="LRAT"/>
    <property type="match status" value="1"/>
</dbReference>
<dbReference type="AlphaFoldDB" id="A0A0N5BZ15"/>
<dbReference type="GO" id="GO:0005737">
    <property type="term" value="C:cytoplasm"/>
    <property type="evidence" value="ECO:0007669"/>
    <property type="project" value="TreeGrafter"/>
</dbReference>
<dbReference type="PANTHER" id="PTHR13943:SF77">
    <property type="entry name" value="LRAT DOMAIN-CONTAINING PROTEIN"/>
    <property type="match status" value="1"/>
</dbReference>
<proteinExistence type="inferred from homology"/>
<evidence type="ECO:0000256" key="3">
    <source>
        <dbReference type="ARBA" id="ARBA00022801"/>
    </source>
</evidence>
<accession>A0A0N5BZ15</accession>
<keyword evidence="3" id="KW-0378">Hydrolase</keyword>
<organism evidence="6 7">
    <name type="scientific">Strongyloides papillosus</name>
    <name type="common">Intestinal threadworm</name>
    <dbReference type="NCBI Taxonomy" id="174720"/>
    <lineage>
        <taxon>Eukaryota</taxon>
        <taxon>Metazoa</taxon>
        <taxon>Ecdysozoa</taxon>
        <taxon>Nematoda</taxon>
        <taxon>Chromadorea</taxon>
        <taxon>Rhabditida</taxon>
        <taxon>Tylenchina</taxon>
        <taxon>Panagrolaimomorpha</taxon>
        <taxon>Strongyloidoidea</taxon>
        <taxon>Strongyloididae</taxon>
        <taxon>Strongyloides</taxon>
    </lineage>
</organism>
<keyword evidence="4" id="KW-0443">Lipid metabolism</keyword>
<dbReference type="GO" id="GO:0016410">
    <property type="term" value="F:N-acyltransferase activity"/>
    <property type="evidence" value="ECO:0007669"/>
    <property type="project" value="TreeGrafter"/>
</dbReference>
<dbReference type="PROSITE" id="PS51934">
    <property type="entry name" value="LRAT"/>
    <property type="match status" value="1"/>
</dbReference>
<reference evidence="7" key="1">
    <citation type="submission" date="2017-02" db="UniProtKB">
        <authorList>
            <consortium name="WormBaseParasite"/>
        </authorList>
    </citation>
    <scope>IDENTIFICATION</scope>
</reference>
<dbReference type="InterPro" id="IPR007053">
    <property type="entry name" value="LRAT_dom"/>
</dbReference>
<dbReference type="GO" id="GO:0004623">
    <property type="term" value="F:phospholipase A2 activity"/>
    <property type="evidence" value="ECO:0007669"/>
    <property type="project" value="TreeGrafter"/>
</dbReference>
<dbReference type="InterPro" id="IPR051496">
    <property type="entry name" value="H-rev107_PLA/AT"/>
</dbReference>
<evidence type="ECO:0000313" key="6">
    <source>
        <dbReference type="Proteomes" id="UP000046392"/>
    </source>
</evidence>
<dbReference type="Proteomes" id="UP000046392">
    <property type="component" value="Unplaced"/>
</dbReference>
<evidence type="ECO:0000259" key="5">
    <source>
        <dbReference type="PROSITE" id="PS51934"/>
    </source>
</evidence>
<dbReference type="PANTHER" id="PTHR13943">
    <property type="entry name" value="HRAS-LIKE SUPPRESSOR - RELATED"/>
    <property type="match status" value="1"/>
</dbReference>
<evidence type="ECO:0000256" key="1">
    <source>
        <dbReference type="ARBA" id="ARBA00007824"/>
    </source>
</evidence>
<comment type="similarity">
    <text evidence="1">Belongs to the H-rev107 family.</text>
</comment>
<evidence type="ECO:0000256" key="2">
    <source>
        <dbReference type="ARBA" id="ARBA00022679"/>
    </source>
</evidence>
<sequence>MNHSVVTPWTSAENLVKQLHIGDCVEVRRVRENKTQIATHWVVYMGLYNEIHLVGHISGCDNNRPSLLNNLFSSDTSSDGNKSPVGIENFLDIFGNDETRINNLMDKYCEPLPGEDIYERFKNRIDDNEYSAVTTNCEYFAKLARYDIDISEQVNVGNDIMIGMKTLFISKSLLRASGASLMGYLALETYDFFKKRLFVDSSSI</sequence>